<dbReference type="Proteomes" id="UP000267821">
    <property type="component" value="Unassembled WGS sequence"/>
</dbReference>
<dbReference type="STRING" id="1051890.A0A3N4M2N2"/>
<proteinExistence type="predicted"/>
<evidence type="ECO:0000313" key="2">
    <source>
        <dbReference type="Proteomes" id="UP000267821"/>
    </source>
</evidence>
<dbReference type="InParanoid" id="A0A3N4M2N2"/>
<evidence type="ECO:0000313" key="1">
    <source>
        <dbReference type="EMBL" id="RPB28198.1"/>
    </source>
</evidence>
<reference evidence="1 2" key="1">
    <citation type="journal article" date="2018" name="Nat. Ecol. Evol.">
        <title>Pezizomycetes genomes reveal the molecular basis of ectomycorrhizal truffle lifestyle.</title>
        <authorList>
            <person name="Murat C."/>
            <person name="Payen T."/>
            <person name="Noel B."/>
            <person name="Kuo A."/>
            <person name="Morin E."/>
            <person name="Chen J."/>
            <person name="Kohler A."/>
            <person name="Krizsan K."/>
            <person name="Balestrini R."/>
            <person name="Da Silva C."/>
            <person name="Montanini B."/>
            <person name="Hainaut M."/>
            <person name="Levati E."/>
            <person name="Barry K.W."/>
            <person name="Belfiori B."/>
            <person name="Cichocki N."/>
            <person name="Clum A."/>
            <person name="Dockter R.B."/>
            <person name="Fauchery L."/>
            <person name="Guy J."/>
            <person name="Iotti M."/>
            <person name="Le Tacon F."/>
            <person name="Lindquist E.A."/>
            <person name="Lipzen A."/>
            <person name="Malagnac F."/>
            <person name="Mello A."/>
            <person name="Molinier V."/>
            <person name="Miyauchi S."/>
            <person name="Poulain J."/>
            <person name="Riccioni C."/>
            <person name="Rubini A."/>
            <person name="Sitrit Y."/>
            <person name="Splivallo R."/>
            <person name="Traeger S."/>
            <person name="Wang M."/>
            <person name="Zifcakova L."/>
            <person name="Wipf D."/>
            <person name="Zambonelli A."/>
            <person name="Paolocci F."/>
            <person name="Nowrousian M."/>
            <person name="Ottonello S."/>
            <person name="Baldrian P."/>
            <person name="Spatafora J.W."/>
            <person name="Henrissat B."/>
            <person name="Nagy L.G."/>
            <person name="Aury J.M."/>
            <person name="Wincker P."/>
            <person name="Grigoriev I.V."/>
            <person name="Bonfante P."/>
            <person name="Martin F.M."/>
        </authorList>
    </citation>
    <scope>NUCLEOTIDE SEQUENCE [LARGE SCALE GENOMIC DNA]</scope>
    <source>
        <strain evidence="1 2">ATCC MYA-4762</strain>
    </source>
</reference>
<sequence>DFPTLMSIESSFEKIVDGAAGGTALARAMKSSEMAVSDLSTVVRYSDLKCKESLSSKLDAFATDAKASVRALSGWGSKVGGVLDQLLSINQYSLRELNGLRELENRKGFISMVLAPLDPILTPILYKPASFLASMTSGAYNSPPAPSTLPPVTRHSPQTRAQIAATFNKAAEVLELNLRQLVGDGETIFVSLTHLSEQHKPIYDEIVREVVDIKKEEEVVLSSLWTRMGGNQLQRKNFRDNAKLLEMIGKYEEEARGYVESTVLELDRMMADLEILRRRVAEPLLIGEGNKRQIHMGATSGDIPLQVHIEAIEKAVERLIRKRGERREREDSYLKALIENNERGPKVDIVVED</sequence>
<dbReference type="OrthoDB" id="4179406at2759"/>
<accession>A0A3N4M2N2</accession>
<dbReference type="EMBL" id="ML121529">
    <property type="protein sequence ID" value="RPB28198.1"/>
    <property type="molecule type" value="Genomic_DNA"/>
</dbReference>
<gene>
    <name evidence="1" type="ORF">L211DRAFT_778150</name>
</gene>
<feature type="non-terminal residue" evidence="1">
    <location>
        <position position="1"/>
    </location>
</feature>
<dbReference type="AlphaFoldDB" id="A0A3N4M2N2"/>
<organism evidence="1 2">
    <name type="scientific">Terfezia boudieri ATCC MYA-4762</name>
    <dbReference type="NCBI Taxonomy" id="1051890"/>
    <lineage>
        <taxon>Eukaryota</taxon>
        <taxon>Fungi</taxon>
        <taxon>Dikarya</taxon>
        <taxon>Ascomycota</taxon>
        <taxon>Pezizomycotina</taxon>
        <taxon>Pezizomycetes</taxon>
        <taxon>Pezizales</taxon>
        <taxon>Pezizaceae</taxon>
        <taxon>Terfezia</taxon>
    </lineage>
</organism>
<protein>
    <submittedName>
        <fullName evidence="1">Uncharacterized protein</fullName>
    </submittedName>
</protein>
<keyword evidence="2" id="KW-1185">Reference proteome</keyword>
<name>A0A3N4M2N2_9PEZI</name>